<dbReference type="CDD" id="cd02510">
    <property type="entry name" value="pp-GalNAc-T"/>
    <property type="match status" value="1"/>
</dbReference>
<feature type="chain" id="PRO_5045036549" description="Polypeptide N-acetylgalactosaminyltransferase" evidence="18">
    <location>
        <begin position="30"/>
        <end position="726"/>
    </location>
</feature>
<evidence type="ECO:0000313" key="21">
    <source>
        <dbReference type="Proteomes" id="UP001158576"/>
    </source>
</evidence>
<evidence type="ECO:0000256" key="15">
    <source>
        <dbReference type="ARBA" id="ARBA00023180"/>
    </source>
</evidence>
<name>A0ABN7SB69_OIKDI</name>
<evidence type="ECO:0000256" key="8">
    <source>
        <dbReference type="ARBA" id="ARBA00022692"/>
    </source>
</evidence>
<feature type="domain" description="Ricin B lectin" evidence="19">
    <location>
        <begin position="466"/>
        <end position="588"/>
    </location>
</feature>
<keyword evidence="17" id="KW-0328">Glycosyltransferase</keyword>
<dbReference type="InterPro" id="IPR029044">
    <property type="entry name" value="Nucleotide-diphossugar_trans"/>
</dbReference>
<gene>
    <name evidence="20" type="ORF">OKIOD_LOCUS6295</name>
</gene>
<dbReference type="Pfam" id="PF00652">
    <property type="entry name" value="Ricin_B_lectin"/>
    <property type="match status" value="1"/>
</dbReference>
<keyword evidence="17" id="KW-0808">Transferase</keyword>
<keyword evidence="9 17" id="KW-0430">Lectin</keyword>
<comment type="cofactor">
    <cofactor evidence="1 17">
        <name>Mn(2+)</name>
        <dbReference type="ChEBI" id="CHEBI:29035"/>
    </cofactor>
</comment>
<dbReference type="InterPro" id="IPR000772">
    <property type="entry name" value="Ricin_B_lectin"/>
</dbReference>
<dbReference type="PANTHER" id="PTHR11675">
    <property type="entry name" value="N-ACETYLGALACTOSAMINYLTRANSFERASE"/>
    <property type="match status" value="1"/>
</dbReference>
<evidence type="ECO:0000256" key="17">
    <source>
        <dbReference type="RuleBase" id="RU361242"/>
    </source>
</evidence>
<organism evidence="20 21">
    <name type="scientific">Oikopleura dioica</name>
    <name type="common">Tunicate</name>
    <dbReference type="NCBI Taxonomy" id="34765"/>
    <lineage>
        <taxon>Eukaryota</taxon>
        <taxon>Metazoa</taxon>
        <taxon>Chordata</taxon>
        <taxon>Tunicata</taxon>
        <taxon>Appendicularia</taxon>
        <taxon>Copelata</taxon>
        <taxon>Oikopleuridae</taxon>
        <taxon>Oikopleura</taxon>
    </lineage>
</organism>
<evidence type="ECO:0000256" key="1">
    <source>
        <dbReference type="ARBA" id="ARBA00001936"/>
    </source>
</evidence>
<protein>
    <recommendedName>
        <fullName evidence="7 17">Polypeptide N-acetylgalactosaminyltransferase</fullName>
        <ecNumber evidence="17">2.4.1.-</ecNumber>
    </recommendedName>
    <alternativeName>
        <fullName evidence="17">Protein-UDP acetylgalactosaminyltransferase</fullName>
    </alternativeName>
</protein>
<reference evidence="20 21" key="1">
    <citation type="submission" date="2021-04" db="EMBL/GenBank/DDBJ databases">
        <authorList>
            <person name="Bliznina A."/>
        </authorList>
    </citation>
    <scope>NUCLEOTIDE SEQUENCE [LARGE SCALE GENOMIC DNA]</scope>
</reference>
<comment type="similarity">
    <text evidence="5 17">Belongs to the glycosyltransferase 2 family. GalNAc-T subfamily.</text>
</comment>
<dbReference type="Pfam" id="PF04930">
    <property type="entry name" value="FUN14"/>
    <property type="match status" value="1"/>
</dbReference>
<keyword evidence="18" id="KW-0732">Signal</keyword>
<dbReference type="Gene3D" id="2.80.10.50">
    <property type="match status" value="1"/>
</dbReference>
<dbReference type="EMBL" id="OU015569">
    <property type="protein sequence ID" value="CAG5096693.1"/>
    <property type="molecule type" value="Genomic_DNA"/>
</dbReference>
<keyword evidence="12 17" id="KW-0333">Golgi apparatus</keyword>
<evidence type="ECO:0000256" key="2">
    <source>
        <dbReference type="ARBA" id="ARBA00004323"/>
    </source>
</evidence>
<dbReference type="InterPro" id="IPR035992">
    <property type="entry name" value="Ricin_B-like_lectins"/>
</dbReference>
<evidence type="ECO:0000256" key="6">
    <source>
        <dbReference type="ARBA" id="ARBA00009160"/>
    </source>
</evidence>
<evidence type="ECO:0000256" key="13">
    <source>
        <dbReference type="ARBA" id="ARBA00023136"/>
    </source>
</evidence>
<comment type="pathway">
    <text evidence="4 17">Protein modification; protein glycosylation.</text>
</comment>
<keyword evidence="15" id="KW-0325">Glycoprotein</keyword>
<evidence type="ECO:0000256" key="5">
    <source>
        <dbReference type="ARBA" id="ARBA00005680"/>
    </source>
</evidence>
<dbReference type="InterPro" id="IPR045885">
    <property type="entry name" value="GalNAc-T"/>
</dbReference>
<dbReference type="PANTHER" id="PTHR11675:SF134">
    <property type="entry name" value="N-ACETYLGALACTOSAMINYLTRANSFERASE 4-RELATED"/>
    <property type="match status" value="1"/>
</dbReference>
<keyword evidence="13" id="KW-0472">Membrane</keyword>
<comment type="similarity">
    <text evidence="6">Belongs to the FUN14 family.</text>
</comment>
<evidence type="ECO:0000256" key="12">
    <source>
        <dbReference type="ARBA" id="ARBA00023034"/>
    </source>
</evidence>
<dbReference type="EC" id="2.4.1.-" evidence="17"/>
<dbReference type="Gene3D" id="3.90.550.10">
    <property type="entry name" value="Spore Coat Polysaccharide Biosynthesis Protein SpsA, Chain A"/>
    <property type="match status" value="1"/>
</dbReference>
<dbReference type="InterPro" id="IPR007014">
    <property type="entry name" value="FUN14"/>
</dbReference>
<evidence type="ECO:0000256" key="16">
    <source>
        <dbReference type="ARBA" id="ARBA00023211"/>
    </source>
</evidence>
<dbReference type="Pfam" id="PF00535">
    <property type="entry name" value="Glycos_transf_2"/>
    <property type="match status" value="1"/>
</dbReference>
<evidence type="ECO:0000256" key="11">
    <source>
        <dbReference type="ARBA" id="ARBA00022989"/>
    </source>
</evidence>
<dbReference type="SMART" id="SM00458">
    <property type="entry name" value="RICIN"/>
    <property type="match status" value="1"/>
</dbReference>
<evidence type="ECO:0000256" key="18">
    <source>
        <dbReference type="SAM" id="SignalP"/>
    </source>
</evidence>
<evidence type="ECO:0000256" key="7">
    <source>
        <dbReference type="ARBA" id="ARBA00012644"/>
    </source>
</evidence>
<accession>A0ABN7SB69</accession>
<keyword evidence="16 17" id="KW-0464">Manganese</keyword>
<sequence length="726" mass="82609">MKVRVRPLVYGLCFVLLFLLYRKLPSGETASIDQLQSIRESPHSQVNFHGDLAHPQMHAGAILGQQVVKHKKREPVWKDWHDHEFMREEAARTGLGEQGRPVELLENEKLDSAYRDNGFNILVSDRIALDRSLHDIRHNSCKSKKYHSDLPDVSVVIPFHNEGFTTLLRTLHSLHNRSPDSLLREIILVDDASTRLYLKTDLEKTLAKFTKVKLIRNPTRQGLIRSRVRGVHLAKGEVVVILDSHVEVANNWLPPLLHPISLDRKTVVCPMIDIIDNENFQYISQPGDAMRGAFDWELYYKRIPIPKEKRPKDPSDPFESPVMAGGLFAIERNYFYEIGLYDEGLEIWGGEQYELSFKIWMCGGRILDAPCSRIGHIYRKFVPYTIPNTGGPNYNYKRVAEVWMDEYAEFFYKRRPYVRKIDAGDLTKAKALRAELNCKSFDWYIKNIIPDLLHYYPPILPPSAAWGQLRHIQSGLCMDPQVKKGSQVIVSPCKKGSHAQDLQLTWREDIRPGQTPESAVRICLDASYRSKSILTWDCHNQHGNQLWKYMDKQLVHPSSKKCATVDASKLLMMPCSQVGDPAFQWQWENINATQLEDMVRIEVMDEALGTVKEYLTGRQEVPPRTNAQILKETGVGFIGGLVIGALVKKVGKLAFSTVGGGITCISVLTQLGYIKVDWPKVKNDYNKLKSRNPQFDLSKYPTEEIIKENVPLSCGLAGGALVAIAT</sequence>
<evidence type="ECO:0000256" key="9">
    <source>
        <dbReference type="ARBA" id="ARBA00022734"/>
    </source>
</evidence>
<evidence type="ECO:0000256" key="10">
    <source>
        <dbReference type="ARBA" id="ARBA00022968"/>
    </source>
</evidence>
<dbReference type="SUPFAM" id="SSF53448">
    <property type="entry name" value="Nucleotide-diphospho-sugar transferases"/>
    <property type="match status" value="1"/>
</dbReference>
<keyword evidence="21" id="KW-1185">Reference proteome</keyword>
<comment type="subcellular location">
    <subcellularLocation>
        <location evidence="2 17">Golgi apparatus membrane</location>
        <topology evidence="2 17">Single-pass type II membrane protein</topology>
    </subcellularLocation>
    <subcellularLocation>
        <location evidence="3">Mitochondrion outer membrane</location>
        <topology evidence="3">Multi-pass membrane protein</topology>
    </subcellularLocation>
</comment>
<dbReference type="SUPFAM" id="SSF50370">
    <property type="entry name" value="Ricin B-like lectins"/>
    <property type="match status" value="1"/>
</dbReference>
<evidence type="ECO:0000256" key="14">
    <source>
        <dbReference type="ARBA" id="ARBA00023157"/>
    </source>
</evidence>
<evidence type="ECO:0000256" key="4">
    <source>
        <dbReference type="ARBA" id="ARBA00004922"/>
    </source>
</evidence>
<dbReference type="Proteomes" id="UP001158576">
    <property type="component" value="Chromosome XSR"/>
</dbReference>
<evidence type="ECO:0000259" key="19">
    <source>
        <dbReference type="SMART" id="SM00458"/>
    </source>
</evidence>
<keyword evidence="14 17" id="KW-1015">Disulfide bond</keyword>
<dbReference type="InterPro" id="IPR001173">
    <property type="entry name" value="Glyco_trans_2-like"/>
</dbReference>
<keyword evidence="10" id="KW-0735">Signal-anchor</keyword>
<evidence type="ECO:0000313" key="20">
    <source>
        <dbReference type="EMBL" id="CAG5096693.1"/>
    </source>
</evidence>
<feature type="signal peptide" evidence="18">
    <location>
        <begin position="1"/>
        <end position="29"/>
    </location>
</feature>
<evidence type="ECO:0000256" key="3">
    <source>
        <dbReference type="ARBA" id="ARBA00004374"/>
    </source>
</evidence>
<proteinExistence type="inferred from homology"/>
<keyword evidence="11" id="KW-1133">Transmembrane helix</keyword>
<keyword evidence="8" id="KW-0812">Transmembrane</keyword>